<accession>A0ABQ5BU83</accession>
<evidence type="ECO:0000313" key="4">
    <source>
        <dbReference type="Proteomes" id="UP001151760"/>
    </source>
</evidence>
<reference evidence="3" key="2">
    <citation type="submission" date="2022-01" db="EMBL/GenBank/DDBJ databases">
        <authorList>
            <person name="Yamashiro T."/>
            <person name="Shiraishi A."/>
            <person name="Satake H."/>
            <person name="Nakayama K."/>
        </authorList>
    </citation>
    <scope>NUCLEOTIDE SEQUENCE</scope>
</reference>
<feature type="coiled-coil region" evidence="1">
    <location>
        <begin position="211"/>
        <end position="238"/>
    </location>
</feature>
<proteinExistence type="predicted"/>
<organism evidence="3 4">
    <name type="scientific">Tanacetum coccineum</name>
    <dbReference type="NCBI Taxonomy" id="301880"/>
    <lineage>
        <taxon>Eukaryota</taxon>
        <taxon>Viridiplantae</taxon>
        <taxon>Streptophyta</taxon>
        <taxon>Embryophyta</taxon>
        <taxon>Tracheophyta</taxon>
        <taxon>Spermatophyta</taxon>
        <taxon>Magnoliopsida</taxon>
        <taxon>eudicotyledons</taxon>
        <taxon>Gunneridae</taxon>
        <taxon>Pentapetalae</taxon>
        <taxon>asterids</taxon>
        <taxon>campanulids</taxon>
        <taxon>Asterales</taxon>
        <taxon>Asteraceae</taxon>
        <taxon>Asteroideae</taxon>
        <taxon>Anthemideae</taxon>
        <taxon>Anthemidinae</taxon>
        <taxon>Tanacetum</taxon>
    </lineage>
</organism>
<dbReference type="EMBL" id="BQNB010013555">
    <property type="protein sequence ID" value="GJT17416.1"/>
    <property type="molecule type" value="Genomic_DNA"/>
</dbReference>
<feature type="region of interest" description="Disordered" evidence="2">
    <location>
        <begin position="82"/>
        <end position="103"/>
    </location>
</feature>
<evidence type="ECO:0000256" key="1">
    <source>
        <dbReference type="SAM" id="Coils"/>
    </source>
</evidence>
<protein>
    <submittedName>
        <fullName evidence="3">Uncharacterized protein</fullName>
    </submittedName>
</protein>
<feature type="compositionally biased region" description="Polar residues" evidence="2">
    <location>
        <begin position="83"/>
        <end position="92"/>
    </location>
</feature>
<name>A0ABQ5BU83_9ASTR</name>
<evidence type="ECO:0000256" key="2">
    <source>
        <dbReference type="SAM" id="MobiDB-lite"/>
    </source>
</evidence>
<comment type="caution">
    <text evidence="3">The sequence shown here is derived from an EMBL/GenBank/DDBJ whole genome shotgun (WGS) entry which is preliminary data.</text>
</comment>
<reference evidence="3" key="1">
    <citation type="journal article" date="2022" name="Int. J. Mol. Sci.">
        <title>Draft Genome of Tanacetum Coccineum: Genomic Comparison of Closely Related Tanacetum-Family Plants.</title>
        <authorList>
            <person name="Yamashiro T."/>
            <person name="Shiraishi A."/>
            <person name="Nakayama K."/>
            <person name="Satake H."/>
        </authorList>
    </citation>
    <scope>NUCLEOTIDE SEQUENCE</scope>
</reference>
<gene>
    <name evidence="3" type="ORF">Tco_0876122</name>
</gene>
<dbReference type="Proteomes" id="UP001151760">
    <property type="component" value="Unassembled WGS sequence"/>
</dbReference>
<keyword evidence="4" id="KW-1185">Reference proteome</keyword>
<evidence type="ECO:0000313" key="3">
    <source>
        <dbReference type="EMBL" id="GJT17416.1"/>
    </source>
</evidence>
<keyword evidence="1" id="KW-0175">Coiled coil</keyword>
<sequence length="290" mass="32721">MAKRAQPALYDADTLLRPTHHPVSIWDSEEVLVHQVVSMKKMNEKPGHVRPANGFYEKLNALMFVPQQELSREQAYWLPANERASQTSNPNRPVTPFTHKSRPPSQVLASLRNVNAVFPQFEGIIKERTTQKPDYVSEWCFDYANSSVEPQLASNAILKLQVKITDQWKDDTIRNLETQINIKNVLNVGTTEGSCDQQALETDRIQLKDTITSLRIQLDGLKVENMSLKRRYDELSKANTHSRTAYTEKLSAFTAENTKLKAQVTGTTSSGPSTSETPKVLAPGIVQLRF</sequence>